<evidence type="ECO:0000313" key="1">
    <source>
        <dbReference type="EMBL" id="SYX84287.1"/>
    </source>
</evidence>
<evidence type="ECO:0000313" key="2">
    <source>
        <dbReference type="Proteomes" id="UP000304148"/>
    </source>
</evidence>
<organism evidence="1 2">
    <name type="scientific">Paenibacillus alvei</name>
    <name type="common">Bacillus alvei</name>
    <dbReference type="NCBI Taxonomy" id="44250"/>
    <lineage>
        <taxon>Bacteria</taxon>
        <taxon>Bacillati</taxon>
        <taxon>Bacillota</taxon>
        <taxon>Bacilli</taxon>
        <taxon>Bacillales</taxon>
        <taxon>Paenibacillaceae</taxon>
        <taxon>Paenibacillus</taxon>
    </lineage>
</organism>
<name>A0A383RAV1_PAEAL</name>
<dbReference type="Proteomes" id="UP000304148">
    <property type="component" value="Chromosome"/>
</dbReference>
<gene>
    <name evidence="1" type="ORF">PBLR_12709</name>
</gene>
<sequence length="63" mass="7365">MVAWAQLLEQERPAYDYKQNEKYQDNASACKAKSTEATASTASYIRHVQIPFRLVMMYYRISV</sequence>
<reference evidence="2" key="1">
    <citation type="submission" date="2018-08" db="EMBL/GenBank/DDBJ databases">
        <authorList>
            <person name="Chevrot R."/>
        </authorList>
    </citation>
    <scope>NUCLEOTIDE SEQUENCE [LARGE SCALE GENOMIC DNA]</scope>
</reference>
<dbReference type="EMBL" id="LS992241">
    <property type="protein sequence ID" value="SYX84287.1"/>
    <property type="molecule type" value="Genomic_DNA"/>
</dbReference>
<accession>A0A383RAV1</accession>
<dbReference type="AlphaFoldDB" id="A0A383RAV1"/>
<proteinExistence type="predicted"/>
<protein>
    <submittedName>
        <fullName evidence="1">Uncharacterized protein</fullName>
    </submittedName>
</protein>